<protein>
    <submittedName>
        <fullName evidence="1">Uncharacterized protein</fullName>
    </submittedName>
</protein>
<accession>A0A1Y0I969</accession>
<keyword evidence="2" id="KW-1185">Reference proteome</keyword>
<reference evidence="1 2" key="1">
    <citation type="submission" date="2017-05" db="EMBL/GenBank/DDBJ databases">
        <title>Genomic insights into alkan degradation activity of Oleiphilus messinensis.</title>
        <authorList>
            <person name="Kozyavkin S.A."/>
            <person name="Slesarev A.I."/>
            <person name="Golyshin P.N."/>
            <person name="Korzhenkov A."/>
            <person name="Golyshina O.N."/>
            <person name="Toshchakov S.V."/>
        </authorList>
    </citation>
    <scope>NUCLEOTIDE SEQUENCE [LARGE SCALE GENOMIC DNA]</scope>
    <source>
        <strain evidence="1 2">ME102</strain>
    </source>
</reference>
<proteinExistence type="predicted"/>
<evidence type="ECO:0000313" key="2">
    <source>
        <dbReference type="Proteomes" id="UP000196027"/>
    </source>
</evidence>
<dbReference type="Proteomes" id="UP000196027">
    <property type="component" value="Chromosome"/>
</dbReference>
<sequence>MYLSTLFRRELHNLPTIPPFFDRHLSYPRTPLLAPPLIGTSLTNGKRLTTRKDLREGA</sequence>
<dbReference type="EMBL" id="CP021425">
    <property type="protein sequence ID" value="ARU57062.1"/>
    <property type="molecule type" value="Genomic_DNA"/>
</dbReference>
<organism evidence="1 2">
    <name type="scientific">Oleiphilus messinensis</name>
    <dbReference type="NCBI Taxonomy" id="141451"/>
    <lineage>
        <taxon>Bacteria</taxon>
        <taxon>Pseudomonadati</taxon>
        <taxon>Pseudomonadota</taxon>
        <taxon>Gammaproteobacteria</taxon>
        <taxon>Oceanospirillales</taxon>
        <taxon>Oleiphilaceae</taxon>
        <taxon>Oleiphilus</taxon>
    </lineage>
</organism>
<dbReference type="KEGG" id="ome:OLMES_3019"/>
<name>A0A1Y0I969_9GAMM</name>
<gene>
    <name evidence="1" type="ORF">OLMES_3019</name>
</gene>
<dbReference type="AlphaFoldDB" id="A0A1Y0I969"/>
<evidence type="ECO:0000313" key="1">
    <source>
        <dbReference type="EMBL" id="ARU57062.1"/>
    </source>
</evidence>